<dbReference type="GO" id="GO:0030833">
    <property type="term" value="P:regulation of actin filament polymerization"/>
    <property type="evidence" value="ECO:0007669"/>
    <property type="project" value="TreeGrafter"/>
</dbReference>
<dbReference type="EnsemblMetazoa" id="XM_022813539">
    <property type="protein sequence ID" value="XP_022669274"/>
    <property type="gene ID" value="LOC111253720"/>
</dbReference>
<accession>A0A7M7L2T8</accession>
<dbReference type="PANTHER" id="PTHR13651">
    <property type="entry name" value="PROTEIN ABITRAM"/>
    <property type="match status" value="1"/>
</dbReference>
<dbReference type="AlphaFoldDB" id="A0A7M7L2T8"/>
<dbReference type="GO" id="GO:0048813">
    <property type="term" value="P:dendrite morphogenesis"/>
    <property type="evidence" value="ECO:0007669"/>
    <property type="project" value="TreeGrafter"/>
</dbReference>
<dbReference type="GO" id="GO:0032433">
    <property type="term" value="C:filopodium tip"/>
    <property type="evidence" value="ECO:0007669"/>
    <property type="project" value="TreeGrafter"/>
</dbReference>
<evidence type="ECO:0000313" key="4">
    <source>
        <dbReference type="EnsemblMetazoa" id="XP_022669274"/>
    </source>
</evidence>
<dbReference type="KEGG" id="vde:111253720"/>
<dbReference type="InterPro" id="IPR033753">
    <property type="entry name" value="GCV_H/Fam206"/>
</dbReference>
<dbReference type="FunCoup" id="A0A7M7L2T8">
    <property type="interactions" value="774"/>
</dbReference>
<dbReference type="InParanoid" id="A0A7M7L2T8"/>
<dbReference type="SUPFAM" id="SSF51230">
    <property type="entry name" value="Single hybrid motif"/>
    <property type="match status" value="1"/>
</dbReference>
<dbReference type="InterPro" id="IPR039169">
    <property type="entry name" value="Abitram"/>
</dbReference>
<keyword evidence="5" id="KW-1185">Reference proteome</keyword>
<dbReference type="GO" id="GO:0051015">
    <property type="term" value="F:actin filament binding"/>
    <property type="evidence" value="ECO:0007669"/>
    <property type="project" value="TreeGrafter"/>
</dbReference>
<proteinExistence type="inferred from homology"/>
<dbReference type="Pfam" id="PF01597">
    <property type="entry name" value="GCV_H"/>
    <property type="match status" value="1"/>
</dbReference>
<reference evidence="4" key="1">
    <citation type="submission" date="2021-01" db="UniProtKB">
        <authorList>
            <consortium name="EnsemblMetazoa"/>
        </authorList>
    </citation>
    <scope>IDENTIFICATION</scope>
</reference>
<evidence type="ECO:0000256" key="2">
    <source>
        <dbReference type="ARBA" id="ARBA00019325"/>
    </source>
</evidence>
<sequence length="229" mass="26018">MNSVIVTAKGKKMTEVNTENIDNNQELRAEVELVSLGSKNDARDWKTLSFVKRIQNLPSPLERYFCPRFYLDPDCDQMSDMLILLHSNRVGVVCLAPSHPIVRKNVCVEKVDFQINQSLNRLDNKVTGKHKKGGQRVKKESLLCTIYAGLKAFKIQACIPGALVEVNSRLVNEPGLLTSDPFQSGFIAIILPPFHLESELRTNAYTRPEKYIDIRKSFIHPEFRICCND</sequence>
<dbReference type="GO" id="GO:0030027">
    <property type="term" value="C:lamellipodium"/>
    <property type="evidence" value="ECO:0007669"/>
    <property type="project" value="TreeGrafter"/>
</dbReference>
<evidence type="ECO:0000313" key="5">
    <source>
        <dbReference type="Proteomes" id="UP000594260"/>
    </source>
</evidence>
<organism evidence="4 5">
    <name type="scientific">Varroa destructor</name>
    <name type="common">Honeybee mite</name>
    <dbReference type="NCBI Taxonomy" id="109461"/>
    <lineage>
        <taxon>Eukaryota</taxon>
        <taxon>Metazoa</taxon>
        <taxon>Ecdysozoa</taxon>
        <taxon>Arthropoda</taxon>
        <taxon>Chelicerata</taxon>
        <taxon>Arachnida</taxon>
        <taxon>Acari</taxon>
        <taxon>Parasitiformes</taxon>
        <taxon>Mesostigmata</taxon>
        <taxon>Gamasina</taxon>
        <taxon>Dermanyssoidea</taxon>
        <taxon>Varroidae</taxon>
        <taxon>Varroa</taxon>
    </lineage>
</organism>
<dbReference type="GO" id="GO:0030425">
    <property type="term" value="C:dendrite"/>
    <property type="evidence" value="ECO:0007669"/>
    <property type="project" value="TreeGrafter"/>
</dbReference>
<evidence type="ECO:0000256" key="1">
    <source>
        <dbReference type="ARBA" id="ARBA00010764"/>
    </source>
</evidence>
<dbReference type="PANTHER" id="PTHR13651:SF0">
    <property type="entry name" value="PROTEIN ABITRAM"/>
    <property type="match status" value="1"/>
</dbReference>
<dbReference type="GO" id="GO:0051489">
    <property type="term" value="P:regulation of filopodium assembly"/>
    <property type="evidence" value="ECO:0007669"/>
    <property type="project" value="TreeGrafter"/>
</dbReference>
<evidence type="ECO:0000256" key="3">
    <source>
        <dbReference type="ARBA" id="ARBA00030463"/>
    </source>
</evidence>
<protein>
    <recommendedName>
        <fullName evidence="2">Protein Abitram</fullName>
    </recommendedName>
    <alternativeName>
        <fullName evidence="3">Actin-binding transcription modulator</fullName>
    </alternativeName>
</protein>
<comment type="similarity">
    <text evidence="1">Belongs to the ABITRAM family.</text>
</comment>
<dbReference type="InterPro" id="IPR011053">
    <property type="entry name" value="Single_hybrid_motif"/>
</dbReference>
<dbReference type="GO" id="GO:0005634">
    <property type="term" value="C:nucleus"/>
    <property type="evidence" value="ECO:0007669"/>
    <property type="project" value="TreeGrafter"/>
</dbReference>
<dbReference type="OMA" id="TRLMEAP"/>
<dbReference type="GO" id="GO:0003785">
    <property type="term" value="F:actin monomer binding"/>
    <property type="evidence" value="ECO:0007669"/>
    <property type="project" value="TreeGrafter"/>
</dbReference>
<dbReference type="GeneID" id="111253720"/>
<dbReference type="Proteomes" id="UP000594260">
    <property type="component" value="Unplaced"/>
</dbReference>
<dbReference type="Gene3D" id="2.40.50.100">
    <property type="match status" value="1"/>
</dbReference>
<dbReference type="OrthoDB" id="48130at2759"/>
<dbReference type="RefSeq" id="XP_022669274.1">
    <property type="nucleotide sequence ID" value="XM_022813539.1"/>
</dbReference>
<name>A0A7M7L2T8_VARDE</name>